<dbReference type="PRINTS" id="PR00392">
    <property type="entry name" value="PROFILIN"/>
</dbReference>
<sequence>MSWQAYVDTNLIGTGKICKAAIHGLDGSVWATSKGFSVSASEVVTICKAFTDASGIRASGIMISGGKYFALRADDRSIYGKKDKSGVVMVKTKQAILIGIYEDPVQPGEANKVVEGLADYLISVNYLDCPLNPGDKRGIALINVGLKLVCKVLQMRIEQFVETNNLLSYEQAGFCKREECVGQVVSLVDIIQRRQNAGLNTHVLFIDIRKAFDTAPVGALLWKLQNMGFPRRTLAFLKALYTSSSA</sequence>
<comment type="subunit">
    <text evidence="6">Occurs in many kinds of cells as a complex with monomeric actin in a 1:1 ratio.</text>
</comment>
<keyword evidence="5 6" id="KW-0206">Cytoskeleton</keyword>
<dbReference type="InterPro" id="IPR005455">
    <property type="entry name" value="PFN_euk"/>
</dbReference>
<dbReference type="Proteomes" id="UP001648503">
    <property type="component" value="Unassembled WGS sequence"/>
</dbReference>
<evidence type="ECO:0000256" key="1">
    <source>
        <dbReference type="ARBA" id="ARBA00004245"/>
    </source>
</evidence>
<comment type="caution">
    <text evidence="9">The sequence shown here is derived from an EMBL/GenBank/DDBJ whole genome shotgun (WGS) entry which is preliminary data.</text>
</comment>
<evidence type="ECO:0000313" key="10">
    <source>
        <dbReference type="Proteomes" id="UP001648503"/>
    </source>
</evidence>
<dbReference type="InterPro" id="IPR036140">
    <property type="entry name" value="PFN_sf"/>
</dbReference>
<keyword evidence="4 7" id="KW-0009">Actin-binding</keyword>
<organism evidence="9 10">
    <name type="scientific">Batrachochytrium salamandrivorans</name>
    <dbReference type="NCBI Taxonomy" id="1357716"/>
    <lineage>
        <taxon>Eukaryota</taxon>
        <taxon>Fungi</taxon>
        <taxon>Fungi incertae sedis</taxon>
        <taxon>Chytridiomycota</taxon>
        <taxon>Chytridiomycota incertae sedis</taxon>
        <taxon>Chytridiomycetes</taxon>
        <taxon>Rhizophydiales</taxon>
        <taxon>Rhizophydiales incertae sedis</taxon>
        <taxon>Batrachochytrium</taxon>
    </lineage>
</organism>
<dbReference type="Pfam" id="PF00078">
    <property type="entry name" value="RVT_1"/>
    <property type="match status" value="1"/>
</dbReference>
<evidence type="ECO:0000256" key="5">
    <source>
        <dbReference type="ARBA" id="ARBA00023212"/>
    </source>
</evidence>
<feature type="domain" description="Reverse transcriptase" evidence="8">
    <location>
        <begin position="133"/>
        <end position="236"/>
    </location>
</feature>
<dbReference type="SMART" id="SM00392">
    <property type="entry name" value="PROF"/>
    <property type="match status" value="1"/>
</dbReference>
<dbReference type="EMBL" id="JAFCIX010000339">
    <property type="protein sequence ID" value="KAH6594168.1"/>
    <property type="molecule type" value="Genomic_DNA"/>
</dbReference>
<evidence type="ECO:0000256" key="6">
    <source>
        <dbReference type="RuleBase" id="RU003908"/>
    </source>
</evidence>
<reference evidence="9 10" key="1">
    <citation type="submission" date="2021-02" db="EMBL/GenBank/DDBJ databases">
        <title>Variation within the Batrachochytrium salamandrivorans European outbreak.</title>
        <authorList>
            <person name="Kelly M."/>
            <person name="Pasmans F."/>
            <person name="Shea T.P."/>
            <person name="Munoz J.F."/>
            <person name="Carranza S."/>
            <person name="Cuomo C.A."/>
            <person name="Martel A."/>
        </authorList>
    </citation>
    <scope>NUCLEOTIDE SEQUENCE [LARGE SCALE GENOMIC DNA]</scope>
    <source>
        <strain evidence="9 10">AMFP18/2</strain>
    </source>
</reference>
<comment type="function">
    <text evidence="6">Binds to actin and affects the structure of the cytoskeleton. At high concentrations, profilin prevents the polymerization of actin, whereas it enhances it at low concentrations.</text>
</comment>
<name>A0ABQ8FBP3_9FUNG</name>
<comment type="subcellular location">
    <subcellularLocation>
        <location evidence="1">Cytoplasm</location>
        <location evidence="1">Cytoskeleton</location>
    </subcellularLocation>
</comment>
<dbReference type="PROSITE" id="PS00414">
    <property type="entry name" value="PROFILIN"/>
    <property type="match status" value="1"/>
</dbReference>
<accession>A0ABQ8FBP3</accession>
<evidence type="ECO:0000256" key="4">
    <source>
        <dbReference type="ARBA" id="ARBA00023203"/>
    </source>
</evidence>
<dbReference type="PANTHER" id="PTHR11604:SF0">
    <property type="entry name" value="PROFILIN"/>
    <property type="match status" value="1"/>
</dbReference>
<proteinExistence type="inferred from homology"/>
<evidence type="ECO:0000256" key="2">
    <source>
        <dbReference type="ARBA" id="ARBA00010058"/>
    </source>
</evidence>
<dbReference type="InterPro" id="IPR027310">
    <property type="entry name" value="Profilin_CS"/>
</dbReference>
<dbReference type="SUPFAM" id="SSF55770">
    <property type="entry name" value="Profilin (actin-binding protein)"/>
    <property type="match status" value="1"/>
</dbReference>
<gene>
    <name evidence="9" type="ORF">BASA50_006865</name>
</gene>
<dbReference type="PRINTS" id="PR01640">
    <property type="entry name" value="PROFILINPLNT"/>
</dbReference>
<comment type="similarity">
    <text evidence="2 7">Belongs to the profilin family.</text>
</comment>
<dbReference type="CDD" id="cd00148">
    <property type="entry name" value="PROF"/>
    <property type="match status" value="1"/>
</dbReference>
<dbReference type="PANTHER" id="PTHR11604">
    <property type="entry name" value="PROFILIN"/>
    <property type="match status" value="1"/>
</dbReference>
<keyword evidence="10" id="KW-1185">Reference proteome</keyword>
<keyword evidence="3" id="KW-0963">Cytoplasm</keyword>
<evidence type="ECO:0000313" key="9">
    <source>
        <dbReference type="EMBL" id="KAH6594168.1"/>
    </source>
</evidence>
<evidence type="ECO:0000259" key="8">
    <source>
        <dbReference type="Pfam" id="PF00078"/>
    </source>
</evidence>
<dbReference type="Pfam" id="PF00235">
    <property type="entry name" value="Profilin"/>
    <property type="match status" value="1"/>
</dbReference>
<dbReference type="Gene3D" id="3.30.450.30">
    <property type="entry name" value="Dynein light chain 2a, cytoplasmic"/>
    <property type="match status" value="1"/>
</dbReference>
<evidence type="ECO:0000256" key="7">
    <source>
        <dbReference type="RuleBase" id="RU003909"/>
    </source>
</evidence>
<dbReference type="InterPro" id="IPR048278">
    <property type="entry name" value="PFN"/>
</dbReference>
<evidence type="ECO:0000256" key="3">
    <source>
        <dbReference type="ARBA" id="ARBA00022490"/>
    </source>
</evidence>
<protein>
    <recommendedName>
        <fullName evidence="7">Profilin</fullName>
    </recommendedName>
</protein>
<dbReference type="InterPro" id="IPR000477">
    <property type="entry name" value="RT_dom"/>
</dbReference>